<reference evidence="1" key="1">
    <citation type="journal article" date="2015" name="Nature">
        <title>Complex archaea that bridge the gap between prokaryotes and eukaryotes.</title>
        <authorList>
            <person name="Spang A."/>
            <person name="Saw J.H."/>
            <person name="Jorgensen S.L."/>
            <person name="Zaremba-Niedzwiedzka K."/>
            <person name="Martijn J."/>
            <person name="Lind A.E."/>
            <person name="van Eijk R."/>
            <person name="Schleper C."/>
            <person name="Guy L."/>
            <person name="Ettema T.J."/>
        </authorList>
    </citation>
    <scope>NUCLEOTIDE SEQUENCE</scope>
</reference>
<proteinExistence type="predicted"/>
<evidence type="ECO:0000313" key="1">
    <source>
        <dbReference type="EMBL" id="KKL55824.1"/>
    </source>
</evidence>
<dbReference type="AlphaFoldDB" id="A0A0F9D2T5"/>
<name>A0A0F9D2T5_9ZZZZ</name>
<sequence length="110" mass="12939">MNDGWKAYAEDRPEWMGAELWIRRKEANGKISILKDMVFETIEDGQLIKTEDSFPMRGEFDAKGFMQSIMDAAWRIGMRPEGWEGSEGQVRAMRDHLEDMRTLALHRFRK</sequence>
<organism evidence="1">
    <name type="scientific">marine sediment metagenome</name>
    <dbReference type="NCBI Taxonomy" id="412755"/>
    <lineage>
        <taxon>unclassified sequences</taxon>
        <taxon>metagenomes</taxon>
        <taxon>ecological metagenomes</taxon>
    </lineage>
</organism>
<gene>
    <name evidence="1" type="ORF">LCGC14_2251570</name>
</gene>
<comment type="caution">
    <text evidence="1">The sequence shown here is derived from an EMBL/GenBank/DDBJ whole genome shotgun (WGS) entry which is preliminary data.</text>
</comment>
<dbReference type="EMBL" id="LAZR01030700">
    <property type="protein sequence ID" value="KKL55824.1"/>
    <property type="molecule type" value="Genomic_DNA"/>
</dbReference>
<protein>
    <submittedName>
        <fullName evidence="1">Uncharacterized protein</fullName>
    </submittedName>
</protein>
<accession>A0A0F9D2T5</accession>